<dbReference type="Gene3D" id="3.30.70.1450">
    <property type="entry name" value="Regulator of K+ conductance, C-terminal domain"/>
    <property type="match status" value="1"/>
</dbReference>
<dbReference type="AlphaFoldDB" id="A0A6N3AYT7"/>
<dbReference type="SUPFAM" id="SSF116726">
    <property type="entry name" value="TrkA C-terminal domain-like"/>
    <property type="match status" value="1"/>
</dbReference>
<dbReference type="Gene3D" id="3.40.50.720">
    <property type="entry name" value="NAD(P)-binding Rossmann-like Domain"/>
    <property type="match status" value="1"/>
</dbReference>
<evidence type="ECO:0000259" key="2">
    <source>
        <dbReference type="PROSITE" id="PS51202"/>
    </source>
</evidence>
<feature type="domain" description="RCK C-terminal" evidence="2">
    <location>
        <begin position="139"/>
        <end position="223"/>
    </location>
</feature>
<sequence>MFKENKSMEYGIIGLGRFGFALAKTLIEAGKEVLVIDSDESKIKQIRQYTSNAFVVEILNRETLEETGIQNCETAVVCIGEKMDASILTTLNLINMGIPRVIAKAVSFDHGSVLTKIGAGVVYPENDMAIRVANRLLYSKALDFIELNDDINICEMEVPKKLDGVQIRESNIRKKYKLNIIAIEGEGGTILEVSPDYILKSGELIVVIGKKNNITRFEEYLLDE</sequence>
<dbReference type="InterPro" id="IPR003148">
    <property type="entry name" value="RCK_N"/>
</dbReference>
<evidence type="ECO:0000313" key="3">
    <source>
        <dbReference type="EMBL" id="VYT96063.1"/>
    </source>
</evidence>
<dbReference type="PROSITE" id="PS51201">
    <property type="entry name" value="RCK_N"/>
    <property type="match status" value="1"/>
</dbReference>
<dbReference type="InterPro" id="IPR006037">
    <property type="entry name" value="RCK_C"/>
</dbReference>
<feature type="domain" description="RCK N-terminal" evidence="1">
    <location>
        <begin position="7"/>
        <end position="124"/>
    </location>
</feature>
<dbReference type="PANTHER" id="PTHR43833:SF7">
    <property type="entry name" value="KTR SYSTEM POTASSIUM UPTAKE PROTEIN C"/>
    <property type="match status" value="1"/>
</dbReference>
<proteinExistence type="predicted"/>
<accession>A0A6N3AYT7</accession>
<name>A0A6N3AYT7_9CLOT</name>
<dbReference type="Pfam" id="PF02254">
    <property type="entry name" value="TrkA_N"/>
    <property type="match status" value="1"/>
</dbReference>
<organism evidence="3">
    <name type="scientific">Clostridium paraputrificum</name>
    <dbReference type="NCBI Taxonomy" id="29363"/>
    <lineage>
        <taxon>Bacteria</taxon>
        <taxon>Bacillati</taxon>
        <taxon>Bacillota</taxon>
        <taxon>Clostridia</taxon>
        <taxon>Eubacteriales</taxon>
        <taxon>Clostridiaceae</taxon>
        <taxon>Clostridium</taxon>
    </lineage>
</organism>
<dbReference type="Pfam" id="PF02080">
    <property type="entry name" value="TrkA_C"/>
    <property type="match status" value="1"/>
</dbReference>
<protein>
    <submittedName>
        <fullName evidence="3">Ktr system potassium uptake protein A</fullName>
    </submittedName>
</protein>
<evidence type="ECO:0000259" key="1">
    <source>
        <dbReference type="PROSITE" id="PS51201"/>
    </source>
</evidence>
<dbReference type="PANTHER" id="PTHR43833">
    <property type="entry name" value="POTASSIUM CHANNEL PROTEIN 2-RELATED-RELATED"/>
    <property type="match status" value="1"/>
</dbReference>
<dbReference type="SUPFAM" id="SSF51735">
    <property type="entry name" value="NAD(P)-binding Rossmann-fold domains"/>
    <property type="match status" value="1"/>
</dbReference>
<dbReference type="GO" id="GO:0006813">
    <property type="term" value="P:potassium ion transport"/>
    <property type="evidence" value="ECO:0007669"/>
    <property type="project" value="InterPro"/>
</dbReference>
<dbReference type="InterPro" id="IPR036721">
    <property type="entry name" value="RCK_C_sf"/>
</dbReference>
<dbReference type="RefSeq" id="WP_156559951.1">
    <property type="nucleotide sequence ID" value="NZ_CACRTV010000033.1"/>
</dbReference>
<gene>
    <name evidence="3" type="primary">ktrA_1</name>
    <name evidence="3" type="ORF">CPLFYP93_01024</name>
</gene>
<dbReference type="GO" id="GO:0008324">
    <property type="term" value="F:monoatomic cation transmembrane transporter activity"/>
    <property type="evidence" value="ECO:0007669"/>
    <property type="project" value="InterPro"/>
</dbReference>
<dbReference type="PROSITE" id="PS51202">
    <property type="entry name" value="RCK_C"/>
    <property type="match status" value="1"/>
</dbReference>
<dbReference type="InterPro" id="IPR050721">
    <property type="entry name" value="Trk_Ktr_HKT_K-transport"/>
</dbReference>
<dbReference type="EMBL" id="CACRTV010000033">
    <property type="protein sequence ID" value="VYT96063.1"/>
    <property type="molecule type" value="Genomic_DNA"/>
</dbReference>
<reference evidence="3" key="1">
    <citation type="submission" date="2019-11" db="EMBL/GenBank/DDBJ databases">
        <authorList>
            <person name="Feng L."/>
        </authorList>
    </citation>
    <scope>NUCLEOTIDE SEQUENCE</scope>
    <source>
        <strain evidence="3">CParaputrificumLFYP93</strain>
    </source>
</reference>
<dbReference type="InterPro" id="IPR036291">
    <property type="entry name" value="NAD(P)-bd_dom_sf"/>
</dbReference>